<dbReference type="InterPro" id="IPR036691">
    <property type="entry name" value="Endo/exonu/phosph_ase_sf"/>
</dbReference>
<dbReference type="OrthoDB" id="292013at2"/>
<evidence type="ECO:0000259" key="3">
    <source>
        <dbReference type="Pfam" id="PF03372"/>
    </source>
</evidence>
<dbReference type="Proteomes" id="UP000252706">
    <property type="component" value="Unassembled WGS sequence"/>
</dbReference>
<evidence type="ECO:0000313" key="5">
    <source>
        <dbReference type="Proteomes" id="UP000252706"/>
    </source>
</evidence>
<evidence type="ECO:0000313" key="4">
    <source>
        <dbReference type="EMBL" id="RBW54498.1"/>
    </source>
</evidence>
<dbReference type="Pfam" id="PF03372">
    <property type="entry name" value="Exo_endo_phos"/>
    <property type="match status" value="1"/>
</dbReference>
<protein>
    <submittedName>
        <fullName evidence="4">Endonuclease/exonuclease/phosphatase family protein</fullName>
    </submittedName>
</protein>
<reference evidence="4 5" key="1">
    <citation type="submission" date="2018-07" db="EMBL/GenBank/DDBJ databases">
        <title>Modular assembly of carbohydrate-degrading microbial communities in the ocean.</title>
        <authorList>
            <person name="Enke T.N."/>
            <person name="Datta M.S."/>
            <person name="Schwartzman J.A."/>
            <person name="Cermak N."/>
            <person name="Schmitz D.A."/>
            <person name="Barrere J."/>
            <person name="Cordero O.X."/>
        </authorList>
    </citation>
    <scope>NUCLEOTIDE SEQUENCE [LARGE SCALE GENOMIC DNA]</scope>
    <source>
        <strain evidence="4 5">C3M10</strain>
    </source>
</reference>
<dbReference type="EMBL" id="QOCE01000031">
    <property type="protein sequence ID" value="RBW54498.1"/>
    <property type="molecule type" value="Genomic_DNA"/>
</dbReference>
<feature type="signal peptide" evidence="2">
    <location>
        <begin position="1"/>
        <end position="16"/>
    </location>
</feature>
<dbReference type="RefSeq" id="WP_113823636.1">
    <property type="nucleotide sequence ID" value="NZ_QOCE01000031.1"/>
</dbReference>
<keyword evidence="4" id="KW-0269">Exonuclease</keyword>
<evidence type="ECO:0000256" key="2">
    <source>
        <dbReference type="SAM" id="SignalP"/>
    </source>
</evidence>
<keyword evidence="2" id="KW-0732">Signal</keyword>
<sequence length="357" mass="38969">MMRWLILLLLPCVAAAGPDTLRVATFNTELQRDGPGLMLRDIRRDKDPQIAAVVEVIRQIAPDVLALQGIDWDYENQGLNALVERIENTGLIYPYRLSLRTNSGLASKLDLDGDGRLGGPGDSQGYGSFTGQGGLAVLSRYPIDTDAVRDLSPLLWQELPGAVLPAHRGAPFPSAQAQAAQRLSSTAHWIVPIDLPSGPMQLMTFQAAPPVFDGPEDRNGLRNRDEIRLWRVLMDGKLGAAPSKRFVIAGGANLDPWDSDGRSETIRSLLADPRLQDPAPHSKGAAQAADQGHKTPNARDTVDWERAGRLRVDYILPSSDWTIADSGVFWPASNDPGHAVALQASRHRLVWVDLRLD</sequence>
<dbReference type="SUPFAM" id="SSF56219">
    <property type="entry name" value="DNase I-like"/>
    <property type="match status" value="1"/>
</dbReference>
<dbReference type="GO" id="GO:0004527">
    <property type="term" value="F:exonuclease activity"/>
    <property type="evidence" value="ECO:0007669"/>
    <property type="project" value="UniProtKB-KW"/>
</dbReference>
<feature type="region of interest" description="Disordered" evidence="1">
    <location>
        <begin position="272"/>
        <end position="302"/>
    </location>
</feature>
<dbReference type="InterPro" id="IPR005135">
    <property type="entry name" value="Endo/exonuclease/phosphatase"/>
</dbReference>
<feature type="domain" description="Endonuclease/exonuclease/phosphatase" evidence="3">
    <location>
        <begin position="24"/>
        <end position="347"/>
    </location>
</feature>
<keyword evidence="4" id="KW-0255">Endonuclease</keyword>
<dbReference type="AlphaFoldDB" id="A0A366WWQ5"/>
<comment type="caution">
    <text evidence="4">The sequence shown here is derived from an EMBL/GenBank/DDBJ whole genome shotgun (WGS) entry which is preliminary data.</text>
</comment>
<dbReference type="GO" id="GO:0004519">
    <property type="term" value="F:endonuclease activity"/>
    <property type="evidence" value="ECO:0007669"/>
    <property type="project" value="UniProtKB-KW"/>
</dbReference>
<evidence type="ECO:0000256" key="1">
    <source>
        <dbReference type="SAM" id="MobiDB-lite"/>
    </source>
</evidence>
<accession>A0A366WWQ5</accession>
<feature type="chain" id="PRO_5016991654" evidence="2">
    <location>
        <begin position="17"/>
        <end position="357"/>
    </location>
</feature>
<proteinExistence type="predicted"/>
<dbReference type="Gene3D" id="3.60.10.10">
    <property type="entry name" value="Endonuclease/exonuclease/phosphatase"/>
    <property type="match status" value="1"/>
</dbReference>
<keyword evidence="4" id="KW-0378">Hydrolase</keyword>
<gene>
    <name evidence="4" type="ORF">DS909_11710</name>
</gene>
<organism evidence="4 5">
    <name type="scientific">Phaeobacter gallaeciensis</name>
    <dbReference type="NCBI Taxonomy" id="60890"/>
    <lineage>
        <taxon>Bacteria</taxon>
        <taxon>Pseudomonadati</taxon>
        <taxon>Pseudomonadota</taxon>
        <taxon>Alphaproteobacteria</taxon>
        <taxon>Rhodobacterales</taxon>
        <taxon>Roseobacteraceae</taxon>
        <taxon>Phaeobacter</taxon>
    </lineage>
</organism>
<name>A0A366WWQ5_9RHOB</name>
<keyword evidence="4" id="KW-0540">Nuclease</keyword>